<dbReference type="Gene3D" id="3.30.730.10">
    <property type="entry name" value="AP2/ERF domain"/>
    <property type="match status" value="1"/>
</dbReference>
<dbReference type="PRINTS" id="PR00367">
    <property type="entry name" value="ETHRSPELEMNT"/>
</dbReference>
<dbReference type="GO" id="GO:0003700">
    <property type="term" value="F:DNA-binding transcription factor activity"/>
    <property type="evidence" value="ECO:0007669"/>
    <property type="project" value="InterPro"/>
</dbReference>
<feature type="compositionally biased region" description="Low complexity" evidence="6">
    <location>
        <begin position="296"/>
        <end position="309"/>
    </location>
</feature>
<dbReference type="CDD" id="cd00018">
    <property type="entry name" value="AP2"/>
    <property type="match status" value="1"/>
</dbReference>
<feature type="region of interest" description="Disordered" evidence="6">
    <location>
        <begin position="296"/>
        <end position="319"/>
    </location>
</feature>
<protein>
    <recommendedName>
        <fullName evidence="7">AP2/ERF domain-containing protein</fullName>
    </recommendedName>
</protein>
<dbReference type="InterPro" id="IPR036955">
    <property type="entry name" value="AP2/ERF_dom_sf"/>
</dbReference>
<dbReference type="Pfam" id="PF00847">
    <property type="entry name" value="AP2"/>
    <property type="match status" value="1"/>
</dbReference>
<evidence type="ECO:0000259" key="7">
    <source>
        <dbReference type="PROSITE" id="PS51032"/>
    </source>
</evidence>
<dbReference type="GO" id="GO:0003677">
    <property type="term" value="F:DNA binding"/>
    <property type="evidence" value="ECO:0007669"/>
    <property type="project" value="UniProtKB-KW"/>
</dbReference>
<evidence type="ECO:0000256" key="3">
    <source>
        <dbReference type="ARBA" id="ARBA00023125"/>
    </source>
</evidence>
<keyword evidence="5" id="KW-0539">Nucleus</keyword>
<name>A0AAW1QAK3_9CHLO</name>
<evidence type="ECO:0000313" key="8">
    <source>
        <dbReference type="EMBL" id="KAK9817467.1"/>
    </source>
</evidence>
<evidence type="ECO:0000313" key="9">
    <source>
        <dbReference type="Proteomes" id="UP001438707"/>
    </source>
</evidence>
<accession>A0AAW1QAK3</accession>
<keyword evidence="3" id="KW-0238">DNA-binding</keyword>
<dbReference type="InterPro" id="IPR016177">
    <property type="entry name" value="DNA-bd_dom_sf"/>
</dbReference>
<dbReference type="GO" id="GO:0005634">
    <property type="term" value="C:nucleus"/>
    <property type="evidence" value="ECO:0007669"/>
    <property type="project" value="UniProtKB-SubCell"/>
</dbReference>
<feature type="region of interest" description="Disordered" evidence="6">
    <location>
        <begin position="150"/>
        <end position="174"/>
    </location>
</feature>
<dbReference type="SUPFAM" id="SSF54171">
    <property type="entry name" value="DNA-binding domain"/>
    <property type="match status" value="1"/>
</dbReference>
<feature type="region of interest" description="Disordered" evidence="6">
    <location>
        <begin position="35"/>
        <end position="76"/>
    </location>
</feature>
<keyword evidence="2" id="KW-0805">Transcription regulation</keyword>
<feature type="domain" description="AP2/ERF" evidence="7">
    <location>
        <begin position="72"/>
        <end position="129"/>
    </location>
</feature>
<dbReference type="EMBL" id="JALJOS010000069">
    <property type="protein sequence ID" value="KAK9817467.1"/>
    <property type="molecule type" value="Genomic_DNA"/>
</dbReference>
<reference evidence="8 9" key="1">
    <citation type="journal article" date="2024" name="Nat. Commun.">
        <title>Phylogenomics reveals the evolutionary origins of lichenization in chlorophyte algae.</title>
        <authorList>
            <person name="Puginier C."/>
            <person name="Libourel C."/>
            <person name="Otte J."/>
            <person name="Skaloud P."/>
            <person name="Haon M."/>
            <person name="Grisel S."/>
            <person name="Petersen M."/>
            <person name="Berrin J.G."/>
            <person name="Delaux P.M."/>
            <person name="Dal Grande F."/>
            <person name="Keller J."/>
        </authorList>
    </citation>
    <scope>NUCLEOTIDE SEQUENCE [LARGE SCALE GENOMIC DNA]</scope>
    <source>
        <strain evidence="8 9">SAG 2145</strain>
    </source>
</reference>
<dbReference type="PANTHER" id="PTHR31677:SF196">
    <property type="entry name" value="ETHYLENE-RESPONSIVE TRANSCRIPTION FACTOR ERF109"/>
    <property type="match status" value="1"/>
</dbReference>
<organism evidence="8 9">
    <name type="scientific">Apatococcus lobatus</name>
    <dbReference type="NCBI Taxonomy" id="904363"/>
    <lineage>
        <taxon>Eukaryota</taxon>
        <taxon>Viridiplantae</taxon>
        <taxon>Chlorophyta</taxon>
        <taxon>core chlorophytes</taxon>
        <taxon>Trebouxiophyceae</taxon>
        <taxon>Chlorellales</taxon>
        <taxon>Chlorellaceae</taxon>
        <taxon>Apatococcus</taxon>
    </lineage>
</organism>
<evidence type="ECO:0000256" key="1">
    <source>
        <dbReference type="ARBA" id="ARBA00004123"/>
    </source>
</evidence>
<dbReference type="InterPro" id="IPR001471">
    <property type="entry name" value="AP2/ERF_dom"/>
</dbReference>
<dbReference type="SMART" id="SM00380">
    <property type="entry name" value="AP2"/>
    <property type="match status" value="1"/>
</dbReference>
<dbReference type="PROSITE" id="PS51032">
    <property type="entry name" value="AP2_ERF"/>
    <property type="match status" value="1"/>
</dbReference>
<gene>
    <name evidence="8" type="ORF">WJX74_007281</name>
</gene>
<keyword evidence="9" id="KW-1185">Reference proteome</keyword>
<dbReference type="FunFam" id="3.30.730.10:FF:000001">
    <property type="entry name" value="Ethylene-responsive transcription factor 2"/>
    <property type="match status" value="1"/>
</dbReference>
<dbReference type="PANTHER" id="PTHR31677">
    <property type="entry name" value="AP2 DOMAIN CLASS TRANSCRIPTION FACTOR"/>
    <property type="match status" value="1"/>
</dbReference>
<evidence type="ECO:0000256" key="6">
    <source>
        <dbReference type="SAM" id="MobiDB-lite"/>
    </source>
</evidence>
<feature type="compositionally biased region" description="Basic residues" evidence="6">
    <location>
        <begin position="150"/>
        <end position="161"/>
    </location>
</feature>
<sequence>MDGTDVVAAAVPSAAAAGNSSDVSFPSLEPGVLPLDQTASCGNPKRSKSRKVTSSERKLQTAAASHTGKAGSYRGVRQRPWGKWAAEIRDPGAGQRLWLGTFDTAKEAACAYDAAARAIRGSSAICNFQQSDNEPIPALDRSQLMKRRCRQGRRKSIKRKAPIPDSPFDKPDQSAILASNHPEIYEAPSSESALTSHLSNSSSVSDLQQLGATQGVELPDFQNVVAGPDPPQDTYSWPAADWQLPETSLQSADASICSMFQDDSCSAIFLEEANHCATALPQLDLAAPDFADFFFQDDSPEQSSSAASHSHTKSEWHSK</sequence>
<comment type="caution">
    <text evidence="8">The sequence shown here is derived from an EMBL/GenBank/DDBJ whole genome shotgun (WGS) entry which is preliminary data.</text>
</comment>
<dbReference type="AlphaFoldDB" id="A0AAW1QAK3"/>
<evidence type="ECO:0000256" key="4">
    <source>
        <dbReference type="ARBA" id="ARBA00023163"/>
    </source>
</evidence>
<keyword evidence="4" id="KW-0804">Transcription</keyword>
<dbReference type="Proteomes" id="UP001438707">
    <property type="component" value="Unassembled WGS sequence"/>
</dbReference>
<evidence type="ECO:0000256" key="2">
    <source>
        <dbReference type="ARBA" id="ARBA00023015"/>
    </source>
</evidence>
<comment type="subcellular location">
    <subcellularLocation>
        <location evidence="1">Nucleus</location>
    </subcellularLocation>
</comment>
<proteinExistence type="predicted"/>
<evidence type="ECO:0000256" key="5">
    <source>
        <dbReference type="ARBA" id="ARBA00023242"/>
    </source>
</evidence>